<keyword evidence="9 13" id="KW-1133">Transmembrane helix</keyword>
<dbReference type="Proteomes" id="UP000316270">
    <property type="component" value="Chromosome 4"/>
</dbReference>
<evidence type="ECO:0000256" key="12">
    <source>
        <dbReference type="SAM" id="MobiDB-lite"/>
    </source>
</evidence>
<accession>A0A517L377</accession>
<evidence type="ECO:0000256" key="13">
    <source>
        <dbReference type="SAM" id="Phobius"/>
    </source>
</evidence>
<dbReference type="GO" id="GO:0022900">
    <property type="term" value="P:electron transport chain"/>
    <property type="evidence" value="ECO:0007669"/>
    <property type="project" value="InterPro"/>
</dbReference>
<evidence type="ECO:0000256" key="1">
    <source>
        <dbReference type="ARBA" id="ARBA00003195"/>
    </source>
</evidence>
<gene>
    <name evidence="14" type="ORF">FKW77_005083</name>
</gene>
<evidence type="ECO:0000256" key="11">
    <source>
        <dbReference type="ARBA" id="ARBA00023136"/>
    </source>
</evidence>
<evidence type="ECO:0000256" key="6">
    <source>
        <dbReference type="ARBA" id="ARBA00022692"/>
    </source>
</evidence>
<dbReference type="Pfam" id="PF08122">
    <property type="entry name" value="NDUF_B12"/>
    <property type="match status" value="1"/>
</dbReference>
<evidence type="ECO:0000256" key="2">
    <source>
        <dbReference type="ARBA" id="ARBA00004298"/>
    </source>
</evidence>
<dbReference type="EMBL" id="CP042188">
    <property type="protein sequence ID" value="QDS70099.1"/>
    <property type="molecule type" value="Genomic_DNA"/>
</dbReference>
<dbReference type="OrthoDB" id="521512at2759"/>
<proteinExistence type="inferred from homology"/>
<dbReference type="AlphaFoldDB" id="A0A517L377"/>
<evidence type="ECO:0000256" key="3">
    <source>
        <dbReference type="ARBA" id="ARBA00005667"/>
    </source>
</evidence>
<name>A0A517L377_9PEZI</name>
<keyword evidence="6 13" id="KW-0812">Transmembrane</keyword>
<dbReference type="STRING" id="50376.A0A517L377"/>
<evidence type="ECO:0000313" key="15">
    <source>
        <dbReference type="Proteomes" id="UP000316270"/>
    </source>
</evidence>
<evidence type="ECO:0000256" key="9">
    <source>
        <dbReference type="ARBA" id="ARBA00022989"/>
    </source>
</evidence>
<evidence type="ECO:0000256" key="5">
    <source>
        <dbReference type="ARBA" id="ARBA00022660"/>
    </source>
</evidence>
<dbReference type="GO" id="GO:0005743">
    <property type="term" value="C:mitochondrial inner membrane"/>
    <property type="evidence" value="ECO:0007669"/>
    <property type="project" value="UniProtKB-SubCell"/>
</dbReference>
<comment type="similarity">
    <text evidence="3">Belongs to the complex I NDUFB3 subunit family.</text>
</comment>
<evidence type="ECO:0000256" key="10">
    <source>
        <dbReference type="ARBA" id="ARBA00023128"/>
    </source>
</evidence>
<keyword evidence="8" id="KW-0249">Electron transport</keyword>
<sequence length="80" mass="8784">MAPPNITGFDPKKLAAASGSPANDPWKRLEAWRYSGPFSRAARFKGSFPGFGIGLGAFAIYWAVDTFVLPKEDHHGEEHH</sequence>
<organism evidence="14 15">
    <name type="scientific">Venturia effusa</name>
    <dbReference type="NCBI Taxonomy" id="50376"/>
    <lineage>
        <taxon>Eukaryota</taxon>
        <taxon>Fungi</taxon>
        <taxon>Dikarya</taxon>
        <taxon>Ascomycota</taxon>
        <taxon>Pezizomycotina</taxon>
        <taxon>Dothideomycetes</taxon>
        <taxon>Pleosporomycetidae</taxon>
        <taxon>Venturiales</taxon>
        <taxon>Venturiaceae</taxon>
        <taxon>Venturia</taxon>
    </lineage>
</organism>
<feature type="transmembrane region" description="Helical" evidence="13">
    <location>
        <begin position="46"/>
        <end position="64"/>
    </location>
</feature>
<keyword evidence="5" id="KW-0679">Respiratory chain</keyword>
<dbReference type="PANTHER" id="PTHR15082:SF2">
    <property type="entry name" value="NADH DEHYDROGENASE [UBIQUINONE] 1 BETA SUBCOMPLEX SUBUNIT 3"/>
    <property type="match status" value="1"/>
</dbReference>
<keyword evidence="4" id="KW-0813">Transport</keyword>
<comment type="subcellular location">
    <subcellularLocation>
        <location evidence="2">Mitochondrion inner membrane</location>
        <topology evidence="2">Single-pass membrane protein</topology>
        <orientation evidence="2">Matrix side</orientation>
    </subcellularLocation>
</comment>
<comment type="function">
    <text evidence="1">Accessory subunit of the mitochondrial membrane respiratory chain NADH dehydrogenase (Complex I), that is believed not to be involved in catalysis. Complex I functions in the transfer of electrons from NADH to the respiratory chain. The immediate electron acceptor for the enzyme is believed to be ubiquinone.</text>
</comment>
<reference evidence="14 15" key="1">
    <citation type="submission" date="2019-07" db="EMBL/GenBank/DDBJ databases">
        <title>Finished genome of Venturia effusa.</title>
        <authorList>
            <person name="Young C.A."/>
            <person name="Cox M.P."/>
            <person name="Ganley A.R.D."/>
            <person name="David W.J."/>
        </authorList>
    </citation>
    <scope>NUCLEOTIDE SEQUENCE [LARGE SCALE GENOMIC DNA]</scope>
    <source>
        <strain evidence="15">albino</strain>
    </source>
</reference>
<keyword evidence="10" id="KW-0496">Mitochondrion</keyword>
<keyword evidence="15" id="KW-1185">Reference proteome</keyword>
<keyword evidence="7" id="KW-0999">Mitochondrion inner membrane</keyword>
<evidence type="ECO:0000256" key="4">
    <source>
        <dbReference type="ARBA" id="ARBA00022448"/>
    </source>
</evidence>
<evidence type="ECO:0000256" key="8">
    <source>
        <dbReference type="ARBA" id="ARBA00022982"/>
    </source>
</evidence>
<feature type="region of interest" description="Disordered" evidence="12">
    <location>
        <begin position="1"/>
        <end position="24"/>
    </location>
</feature>
<keyword evidence="11 13" id="KW-0472">Membrane</keyword>
<dbReference type="InterPro" id="IPR012576">
    <property type="entry name" value="NDUFB3"/>
</dbReference>
<evidence type="ECO:0000313" key="14">
    <source>
        <dbReference type="EMBL" id="QDS70099.1"/>
    </source>
</evidence>
<protein>
    <recommendedName>
        <fullName evidence="16">NADH-ubiquinone oxidoreductase B12 subunit</fullName>
    </recommendedName>
</protein>
<evidence type="ECO:0008006" key="16">
    <source>
        <dbReference type="Google" id="ProtNLM"/>
    </source>
</evidence>
<evidence type="ECO:0000256" key="7">
    <source>
        <dbReference type="ARBA" id="ARBA00022792"/>
    </source>
</evidence>
<dbReference type="PANTHER" id="PTHR15082">
    <property type="entry name" value="NADH-UBIQUINONE OXIDOREDUCTASE B12 SUBUNIT"/>
    <property type="match status" value="1"/>
</dbReference>
<dbReference type="GO" id="GO:0032981">
    <property type="term" value="P:mitochondrial respiratory chain complex I assembly"/>
    <property type="evidence" value="ECO:0007669"/>
    <property type="project" value="TreeGrafter"/>
</dbReference>